<evidence type="ECO:0000313" key="1">
    <source>
        <dbReference type="EMBL" id="KAH0460233.1"/>
    </source>
</evidence>
<dbReference type="Proteomes" id="UP000775213">
    <property type="component" value="Unassembled WGS sequence"/>
</dbReference>
<keyword evidence="2" id="KW-1185">Reference proteome</keyword>
<reference evidence="1 2" key="1">
    <citation type="journal article" date="2021" name="Hortic Res">
        <title>Chromosome-scale assembly of the Dendrobium chrysotoxum genome enhances the understanding of orchid evolution.</title>
        <authorList>
            <person name="Zhang Y."/>
            <person name="Zhang G.Q."/>
            <person name="Zhang D."/>
            <person name="Liu X.D."/>
            <person name="Xu X.Y."/>
            <person name="Sun W.H."/>
            <person name="Yu X."/>
            <person name="Zhu X."/>
            <person name="Wang Z.W."/>
            <person name="Zhao X."/>
            <person name="Zhong W.Y."/>
            <person name="Chen H."/>
            <person name="Yin W.L."/>
            <person name="Huang T."/>
            <person name="Niu S.C."/>
            <person name="Liu Z.J."/>
        </authorList>
    </citation>
    <scope>NUCLEOTIDE SEQUENCE [LARGE SCALE GENOMIC DNA]</scope>
    <source>
        <strain evidence="1">Lindl</strain>
    </source>
</reference>
<proteinExistence type="predicted"/>
<evidence type="ECO:0000313" key="2">
    <source>
        <dbReference type="Proteomes" id="UP000775213"/>
    </source>
</evidence>
<accession>A0AAV7GX27</accession>
<dbReference type="EMBL" id="JAGFBR010000010">
    <property type="protein sequence ID" value="KAH0460233.1"/>
    <property type="molecule type" value="Genomic_DNA"/>
</dbReference>
<protein>
    <submittedName>
        <fullName evidence="1">Uncharacterized protein</fullName>
    </submittedName>
</protein>
<name>A0AAV7GX27_DENCH</name>
<dbReference type="AlphaFoldDB" id="A0AAV7GX27"/>
<organism evidence="1 2">
    <name type="scientific">Dendrobium chrysotoxum</name>
    <name type="common">Orchid</name>
    <dbReference type="NCBI Taxonomy" id="161865"/>
    <lineage>
        <taxon>Eukaryota</taxon>
        <taxon>Viridiplantae</taxon>
        <taxon>Streptophyta</taxon>
        <taxon>Embryophyta</taxon>
        <taxon>Tracheophyta</taxon>
        <taxon>Spermatophyta</taxon>
        <taxon>Magnoliopsida</taxon>
        <taxon>Liliopsida</taxon>
        <taxon>Asparagales</taxon>
        <taxon>Orchidaceae</taxon>
        <taxon>Epidendroideae</taxon>
        <taxon>Malaxideae</taxon>
        <taxon>Dendrobiinae</taxon>
        <taxon>Dendrobium</taxon>
    </lineage>
</organism>
<gene>
    <name evidence="1" type="ORF">IEQ34_010896</name>
</gene>
<sequence>MAIFISIDTDQRYAILVVSKQLIPERGFQNPSGQVMQMIVNKGWKLFFEEPYAAIVNIVGKLFANGKEAVENNVGYTIDVGKLIYSSLNYIIRGTTYVGFGHPSLIYALHVNVGVRGDHSEEQLFPIQLSSKEKLKALKDYRSAICQYDPASLIHVRSDHIHPICVGWNI</sequence>
<comment type="caution">
    <text evidence="1">The sequence shown here is derived from an EMBL/GenBank/DDBJ whole genome shotgun (WGS) entry which is preliminary data.</text>
</comment>